<dbReference type="OrthoDB" id="1749397at2759"/>
<comment type="caution">
    <text evidence="1">The sequence shown here is derived from an EMBL/GenBank/DDBJ whole genome shotgun (WGS) entry which is preliminary data.</text>
</comment>
<evidence type="ECO:0000313" key="2">
    <source>
        <dbReference type="Proteomes" id="UP000257109"/>
    </source>
</evidence>
<dbReference type="Proteomes" id="UP000257109">
    <property type="component" value="Unassembled WGS sequence"/>
</dbReference>
<reference evidence="1" key="1">
    <citation type="submission" date="2018-05" db="EMBL/GenBank/DDBJ databases">
        <title>Draft genome of Mucuna pruriens seed.</title>
        <authorList>
            <person name="Nnadi N.E."/>
            <person name="Vos R."/>
            <person name="Hasami M.H."/>
            <person name="Devisetty U.K."/>
            <person name="Aguiy J.C."/>
        </authorList>
    </citation>
    <scope>NUCLEOTIDE SEQUENCE [LARGE SCALE GENOMIC DNA]</scope>
    <source>
        <strain evidence="1">JCA_2017</strain>
    </source>
</reference>
<feature type="non-terminal residue" evidence="1">
    <location>
        <position position="1"/>
    </location>
</feature>
<dbReference type="AlphaFoldDB" id="A0A371H6J6"/>
<gene>
    <name evidence="1" type="ORF">CR513_18698</name>
</gene>
<dbReference type="EMBL" id="QJKJ01003461">
    <property type="protein sequence ID" value="RDX98391.1"/>
    <property type="molecule type" value="Genomic_DNA"/>
</dbReference>
<organism evidence="1 2">
    <name type="scientific">Mucuna pruriens</name>
    <name type="common">Velvet bean</name>
    <name type="synonym">Dolichos pruriens</name>
    <dbReference type="NCBI Taxonomy" id="157652"/>
    <lineage>
        <taxon>Eukaryota</taxon>
        <taxon>Viridiplantae</taxon>
        <taxon>Streptophyta</taxon>
        <taxon>Embryophyta</taxon>
        <taxon>Tracheophyta</taxon>
        <taxon>Spermatophyta</taxon>
        <taxon>Magnoliopsida</taxon>
        <taxon>eudicotyledons</taxon>
        <taxon>Gunneridae</taxon>
        <taxon>Pentapetalae</taxon>
        <taxon>rosids</taxon>
        <taxon>fabids</taxon>
        <taxon>Fabales</taxon>
        <taxon>Fabaceae</taxon>
        <taxon>Papilionoideae</taxon>
        <taxon>50 kb inversion clade</taxon>
        <taxon>NPAAA clade</taxon>
        <taxon>indigoferoid/millettioid clade</taxon>
        <taxon>Phaseoleae</taxon>
        <taxon>Mucuna</taxon>
    </lineage>
</organism>
<protein>
    <submittedName>
        <fullName evidence="1">Uncharacterized protein</fullName>
    </submittedName>
</protein>
<proteinExistence type="predicted"/>
<sequence length="201" mass="23724">TFDYLYIIHDKSQSLNAFKHFKVEIEFQFGQNIKAIKFDHGNKYYSRYNGLGSFYNSLGQHKGHAHLGCLVEARPYRSHEAELRIVSYYFLGCDKHSLFGSEGNIRNVVFEEELVVNNDQGCLKGRYKEKKCEKHTPFPIYIIKPYLNNDHYLKDTQQLQQVSLRKSTREKKNVILDYYIVFLQEYKDDIGSKEDNPIKFS</sequence>
<keyword evidence="2" id="KW-1185">Reference proteome</keyword>
<evidence type="ECO:0000313" key="1">
    <source>
        <dbReference type="EMBL" id="RDX98391.1"/>
    </source>
</evidence>
<name>A0A371H6J6_MUCPR</name>
<accession>A0A371H6J6</accession>